<protein>
    <submittedName>
        <fullName evidence="2">Uncharacterized protein</fullName>
    </submittedName>
</protein>
<keyword evidence="1" id="KW-0812">Transmembrane</keyword>
<dbReference type="EMBL" id="JAODUO010001644">
    <property type="protein sequence ID" value="KAK2160474.1"/>
    <property type="molecule type" value="Genomic_DNA"/>
</dbReference>
<sequence length="131" mass="15523">MQKFDVIRISALYRCCKCVTLYFVYCFFCAFSLYKDQTPDREYATCVVTLIVFIRSVRCDDAVKRIKCRPCRVESVHLHRARNTRCFYLATYTLEIKIPQAKRTTDTCSCNYFYQSHVQIKKMVDQCVTCN</sequence>
<reference evidence="2" key="1">
    <citation type="journal article" date="2023" name="Mol. Biol. Evol.">
        <title>Third-Generation Sequencing Reveals the Adaptive Role of the Epigenome in Three Deep-Sea Polychaetes.</title>
        <authorList>
            <person name="Perez M."/>
            <person name="Aroh O."/>
            <person name="Sun Y."/>
            <person name="Lan Y."/>
            <person name="Juniper S.K."/>
            <person name="Young C.R."/>
            <person name="Angers B."/>
            <person name="Qian P.Y."/>
        </authorList>
    </citation>
    <scope>NUCLEOTIDE SEQUENCE</scope>
    <source>
        <strain evidence="2">R07B-5</strain>
    </source>
</reference>
<evidence type="ECO:0000313" key="3">
    <source>
        <dbReference type="Proteomes" id="UP001209878"/>
    </source>
</evidence>
<keyword evidence="1" id="KW-1133">Transmembrane helix</keyword>
<evidence type="ECO:0000313" key="2">
    <source>
        <dbReference type="EMBL" id="KAK2160474.1"/>
    </source>
</evidence>
<comment type="caution">
    <text evidence="2">The sequence shown here is derived from an EMBL/GenBank/DDBJ whole genome shotgun (WGS) entry which is preliminary data.</text>
</comment>
<name>A0AAD9JW03_RIDPI</name>
<keyword evidence="1" id="KW-0472">Membrane</keyword>
<dbReference type="Proteomes" id="UP001209878">
    <property type="component" value="Unassembled WGS sequence"/>
</dbReference>
<accession>A0AAD9JW03</accession>
<organism evidence="2 3">
    <name type="scientific">Ridgeia piscesae</name>
    <name type="common">Tubeworm</name>
    <dbReference type="NCBI Taxonomy" id="27915"/>
    <lineage>
        <taxon>Eukaryota</taxon>
        <taxon>Metazoa</taxon>
        <taxon>Spiralia</taxon>
        <taxon>Lophotrochozoa</taxon>
        <taxon>Annelida</taxon>
        <taxon>Polychaeta</taxon>
        <taxon>Sedentaria</taxon>
        <taxon>Canalipalpata</taxon>
        <taxon>Sabellida</taxon>
        <taxon>Siboglinidae</taxon>
        <taxon>Ridgeia</taxon>
    </lineage>
</organism>
<evidence type="ECO:0000256" key="1">
    <source>
        <dbReference type="SAM" id="Phobius"/>
    </source>
</evidence>
<feature type="transmembrane region" description="Helical" evidence="1">
    <location>
        <begin position="12"/>
        <end position="34"/>
    </location>
</feature>
<keyword evidence="3" id="KW-1185">Reference proteome</keyword>
<proteinExistence type="predicted"/>
<dbReference type="AlphaFoldDB" id="A0AAD9JW03"/>
<gene>
    <name evidence="2" type="ORF">NP493_1645g00003</name>
</gene>